<protein>
    <submittedName>
        <fullName evidence="3">Uncharacterized protein</fullName>
    </submittedName>
</protein>
<keyword evidence="2" id="KW-0472">Membrane</keyword>
<feature type="region of interest" description="Disordered" evidence="1">
    <location>
        <begin position="1"/>
        <end position="20"/>
    </location>
</feature>
<dbReference type="Proteomes" id="UP000708208">
    <property type="component" value="Unassembled WGS sequence"/>
</dbReference>
<dbReference type="AlphaFoldDB" id="A0A8J2P3D6"/>
<accession>A0A8J2P3D6</accession>
<gene>
    <name evidence="3" type="ORF">AFUS01_LOCUS13068</name>
</gene>
<evidence type="ECO:0000313" key="4">
    <source>
        <dbReference type="Proteomes" id="UP000708208"/>
    </source>
</evidence>
<dbReference type="EMBL" id="CAJVCH010104928">
    <property type="protein sequence ID" value="CAG7724021.1"/>
    <property type="molecule type" value="Genomic_DNA"/>
</dbReference>
<proteinExistence type="predicted"/>
<organism evidence="3 4">
    <name type="scientific">Allacma fusca</name>
    <dbReference type="NCBI Taxonomy" id="39272"/>
    <lineage>
        <taxon>Eukaryota</taxon>
        <taxon>Metazoa</taxon>
        <taxon>Ecdysozoa</taxon>
        <taxon>Arthropoda</taxon>
        <taxon>Hexapoda</taxon>
        <taxon>Collembola</taxon>
        <taxon>Symphypleona</taxon>
        <taxon>Sminthuridae</taxon>
        <taxon>Allacma</taxon>
    </lineage>
</organism>
<name>A0A8J2P3D6_9HEXA</name>
<keyword evidence="4" id="KW-1185">Reference proteome</keyword>
<reference evidence="3" key="1">
    <citation type="submission" date="2021-06" db="EMBL/GenBank/DDBJ databases">
        <authorList>
            <person name="Hodson N. C."/>
            <person name="Mongue J. A."/>
            <person name="Jaron S. K."/>
        </authorList>
    </citation>
    <scope>NUCLEOTIDE SEQUENCE</scope>
</reference>
<keyword evidence="2" id="KW-0812">Transmembrane</keyword>
<feature type="transmembrane region" description="Helical" evidence="2">
    <location>
        <begin position="40"/>
        <end position="58"/>
    </location>
</feature>
<keyword evidence="2" id="KW-1133">Transmembrane helix</keyword>
<sequence length="113" mass="12823">MCNKNTASQPEAQGPQLQIGKNKLTAGMDNIMFSKKRANFWLRLTLLQSMSFLILLAPNHVGGEILCTTTAIKYCLKCTQDATSDTDHQNQTADLFHKDPWKADYERLRFSSR</sequence>
<evidence type="ECO:0000313" key="3">
    <source>
        <dbReference type="EMBL" id="CAG7724021.1"/>
    </source>
</evidence>
<evidence type="ECO:0000256" key="2">
    <source>
        <dbReference type="SAM" id="Phobius"/>
    </source>
</evidence>
<feature type="compositionally biased region" description="Polar residues" evidence="1">
    <location>
        <begin position="1"/>
        <end position="11"/>
    </location>
</feature>
<comment type="caution">
    <text evidence="3">The sequence shown here is derived from an EMBL/GenBank/DDBJ whole genome shotgun (WGS) entry which is preliminary data.</text>
</comment>
<evidence type="ECO:0000256" key="1">
    <source>
        <dbReference type="SAM" id="MobiDB-lite"/>
    </source>
</evidence>